<proteinExistence type="predicted"/>
<dbReference type="Proteomes" id="UP000266841">
    <property type="component" value="Unassembled WGS sequence"/>
</dbReference>
<evidence type="ECO:0000313" key="2">
    <source>
        <dbReference type="EMBL" id="EJK59747.1"/>
    </source>
</evidence>
<sequence length="174" mass="19313">MLDVLSSGGVTNGQALVQGPYMKIQWAVGVSRGRLDRRRGVEEALWRQRWKRWDVYRLSFRPQGGYRKFCSGNASPGGFAMRCPNLPEQISRRPAMIGGQSNAILLVGVDYLLRLSWSALRDSILAGIPRCSKTPGGDRFTRLQSPTKSCPGRLGHSESPLVYTGELSKMDSLE</sequence>
<evidence type="ECO:0000313" key="3">
    <source>
        <dbReference type="Proteomes" id="UP000266841"/>
    </source>
</evidence>
<feature type="region of interest" description="Disordered" evidence="1">
    <location>
        <begin position="136"/>
        <end position="157"/>
    </location>
</feature>
<evidence type="ECO:0000256" key="1">
    <source>
        <dbReference type="SAM" id="MobiDB-lite"/>
    </source>
</evidence>
<gene>
    <name evidence="2" type="ORF">THAOC_19991</name>
</gene>
<comment type="caution">
    <text evidence="2">The sequence shown here is derived from an EMBL/GenBank/DDBJ whole genome shotgun (WGS) entry which is preliminary data.</text>
</comment>
<accession>K0SMR8</accession>
<reference evidence="2 3" key="1">
    <citation type="journal article" date="2012" name="Genome Biol.">
        <title>Genome and low-iron response of an oceanic diatom adapted to chronic iron limitation.</title>
        <authorList>
            <person name="Lommer M."/>
            <person name="Specht M."/>
            <person name="Roy A.S."/>
            <person name="Kraemer L."/>
            <person name="Andreson R."/>
            <person name="Gutowska M.A."/>
            <person name="Wolf J."/>
            <person name="Bergner S.V."/>
            <person name="Schilhabel M.B."/>
            <person name="Klostermeier U.C."/>
            <person name="Beiko R.G."/>
            <person name="Rosenstiel P."/>
            <person name="Hippler M."/>
            <person name="Laroche J."/>
        </authorList>
    </citation>
    <scope>NUCLEOTIDE SEQUENCE [LARGE SCALE GENOMIC DNA]</scope>
    <source>
        <strain evidence="2 3">CCMP1005</strain>
    </source>
</reference>
<keyword evidence="3" id="KW-1185">Reference proteome</keyword>
<name>K0SMR8_THAOC</name>
<protein>
    <submittedName>
        <fullName evidence="2">Uncharacterized protein</fullName>
    </submittedName>
</protein>
<organism evidence="2 3">
    <name type="scientific">Thalassiosira oceanica</name>
    <name type="common">Marine diatom</name>
    <dbReference type="NCBI Taxonomy" id="159749"/>
    <lineage>
        <taxon>Eukaryota</taxon>
        <taxon>Sar</taxon>
        <taxon>Stramenopiles</taxon>
        <taxon>Ochrophyta</taxon>
        <taxon>Bacillariophyta</taxon>
        <taxon>Coscinodiscophyceae</taxon>
        <taxon>Thalassiosirophycidae</taxon>
        <taxon>Thalassiosirales</taxon>
        <taxon>Thalassiosiraceae</taxon>
        <taxon>Thalassiosira</taxon>
    </lineage>
</organism>
<dbReference type="AlphaFoldDB" id="K0SMR8"/>
<dbReference type="EMBL" id="AGNL01022398">
    <property type="protein sequence ID" value="EJK59747.1"/>
    <property type="molecule type" value="Genomic_DNA"/>
</dbReference>